<dbReference type="InterPro" id="IPR003961">
    <property type="entry name" value="FN3_dom"/>
</dbReference>
<feature type="region of interest" description="Disordered" evidence="8">
    <location>
        <begin position="1215"/>
        <end position="1410"/>
    </location>
</feature>
<dbReference type="Proteomes" id="UP001374579">
    <property type="component" value="Unassembled WGS sequence"/>
</dbReference>
<evidence type="ECO:0008006" key="15">
    <source>
        <dbReference type="Google" id="ProtNLM"/>
    </source>
</evidence>
<feature type="compositionally biased region" description="Basic and acidic residues" evidence="8">
    <location>
        <begin position="1341"/>
        <end position="1350"/>
    </location>
</feature>
<feature type="domain" description="Fibronectin type-III" evidence="12">
    <location>
        <begin position="609"/>
        <end position="704"/>
    </location>
</feature>
<feature type="chain" id="PRO_5043005992" description="Neuroglian" evidence="10">
    <location>
        <begin position="21"/>
        <end position="1410"/>
    </location>
</feature>
<dbReference type="SMART" id="SM00409">
    <property type="entry name" value="IG"/>
    <property type="match status" value="6"/>
</dbReference>
<dbReference type="Pfam" id="PF07679">
    <property type="entry name" value="I-set"/>
    <property type="match status" value="3"/>
</dbReference>
<keyword evidence="14" id="KW-1185">Reference proteome</keyword>
<evidence type="ECO:0000256" key="6">
    <source>
        <dbReference type="ARBA" id="ARBA00023180"/>
    </source>
</evidence>
<protein>
    <recommendedName>
        <fullName evidence="15">Neuroglian</fullName>
    </recommendedName>
</protein>
<dbReference type="SMART" id="SM00408">
    <property type="entry name" value="IGc2"/>
    <property type="match status" value="6"/>
</dbReference>
<proteinExistence type="predicted"/>
<dbReference type="PANTHER" id="PTHR10075">
    <property type="entry name" value="BASIGIN RELATED"/>
    <property type="match status" value="1"/>
</dbReference>
<feature type="compositionally biased region" description="Basic and acidic residues" evidence="8">
    <location>
        <begin position="1370"/>
        <end position="1383"/>
    </location>
</feature>
<keyword evidence="3" id="KW-0677">Repeat</keyword>
<feature type="signal peptide" evidence="10">
    <location>
        <begin position="1"/>
        <end position="20"/>
    </location>
</feature>
<keyword evidence="4 9" id="KW-0472">Membrane</keyword>
<feature type="domain" description="Fibronectin type-III" evidence="12">
    <location>
        <begin position="812"/>
        <end position="923"/>
    </location>
</feature>
<feature type="domain" description="Fibronectin type-III" evidence="12">
    <location>
        <begin position="709"/>
        <end position="807"/>
    </location>
</feature>
<feature type="domain" description="Ig-like" evidence="11">
    <location>
        <begin position="421"/>
        <end position="502"/>
    </location>
</feature>
<dbReference type="PROSITE" id="PS50835">
    <property type="entry name" value="IG_LIKE"/>
    <property type="match status" value="5"/>
</dbReference>
<dbReference type="Pfam" id="PF13927">
    <property type="entry name" value="Ig_3"/>
    <property type="match status" value="2"/>
</dbReference>
<feature type="domain" description="Ig-like" evidence="11">
    <location>
        <begin position="25"/>
        <end position="110"/>
    </location>
</feature>
<dbReference type="FunFam" id="2.60.40.10:FF:000032">
    <property type="entry name" value="palladin isoform X1"/>
    <property type="match status" value="1"/>
</dbReference>
<evidence type="ECO:0000256" key="2">
    <source>
        <dbReference type="ARBA" id="ARBA00022475"/>
    </source>
</evidence>
<keyword evidence="7" id="KW-0393">Immunoglobulin domain</keyword>
<dbReference type="SMART" id="SM00060">
    <property type="entry name" value="FN3"/>
    <property type="match status" value="5"/>
</dbReference>
<comment type="caution">
    <text evidence="13">The sequence shown here is derived from an EMBL/GenBank/DDBJ whole genome shotgun (WGS) entry which is preliminary data.</text>
</comment>
<evidence type="ECO:0000256" key="3">
    <source>
        <dbReference type="ARBA" id="ARBA00022737"/>
    </source>
</evidence>
<dbReference type="Gene3D" id="2.60.40.10">
    <property type="entry name" value="Immunoglobulins"/>
    <property type="match status" value="11"/>
</dbReference>
<feature type="domain" description="Ig-like" evidence="11">
    <location>
        <begin position="323"/>
        <end position="403"/>
    </location>
</feature>
<dbReference type="EMBL" id="JBAMIC010000010">
    <property type="protein sequence ID" value="KAK7102375.1"/>
    <property type="molecule type" value="Genomic_DNA"/>
</dbReference>
<feature type="compositionally biased region" description="Basic and acidic residues" evidence="8">
    <location>
        <begin position="1246"/>
        <end position="1324"/>
    </location>
</feature>
<keyword evidence="5" id="KW-1015">Disulfide bond</keyword>
<dbReference type="FunFam" id="2.60.40.10:FF:000005">
    <property type="entry name" value="Neuronal cell adhesion molecule"/>
    <property type="match status" value="1"/>
</dbReference>
<dbReference type="InterPro" id="IPR007110">
    <property type="entry name" value="Ig-like_dom"/>
</dbReference>
<sequence length="1410" mass="160743">MERCSSPLTFVLAVLATVQAVTRPPGIVKQADFDTYYKAGETVKVDCEAVGTPNPTYRWTVNKKEFNPSGNDARVVQLANKGTIVFSKPEDKDEGIYQCKATNDYGTSLSIKFNLREAKLKDFEVQPRTHADAILGRNLTLNCVPPESVPPANVFWIIKQPYGGYDVVNYDARVSMDHENRLRFTNVKRSDLMGGAPYACMAMNGIMRKSTQGPEHVLRLTSGNEEMRTVGYMWASPEDHLSLRGDDARFKCIFAGNPTPDVHWVRTDGAPLSDRAQIRSFGQELLIENVDFGDVGTYECWGTNSITHTRVQRTISLRVQSRPYWLREPKDVEVVVGGTAEFTCMAKAVPEPRYFWFINGVPLEEISDDRITPDRFKRQRPDHLLFSNLNREDSMVIQCNATNKHGYIWGDVYLNVLSEAPTIIQPPDNRKVVAEGTSLNMTCRVTGKPDPIITWFKDDQQITGGRYRTQPNGDLYTEHVVLSDAGLYRCEAENKFNKTSRSGLLLVRRKTQIEQAPMDLEITSGYNAKFTCSATTDPEEVGTLEIKWLKDNKEISTVVQRMFTNIQDNSLTISGTIVRDSGSYTCIATNGLDAAKASAMLTVRDKPDAPSNVRIDTCRGRTAIVVWTPGSYNNAPVQYFLVQYNTTFNPDTWTFAERVDSIYSTANISLSPWVNYTFRVIAYNKIGESDPSFPTPTVCKTMDTVPGYNPRNLRTIGDENGKLHVEWTPMPPIEHNGEGFVYELQTWQEGYEDKVITQNIQNWTIHDAYQSTGGQVYEPYYILLRAQNSRGYAQEDPTILRGFTYEDIPSVTCSQPSTVEVGDTYAELKWEFDYNQINTTRTALNGEFRGFKVQFWQNGNRPDTLREWDVTREEALASRVGTTFRARVEHLLPFTNMRATVAVKNNFFVSQPSDSVEFKTLPGFPGPVELLRPINIGDNHVNLEWKPPVEIRGDILGYDIGYQTVKGLDLGEMQERDPQVNDPYATTAILSGLLTNTRYRVHIWARTDKGRGESYFIELITSEAGDPQAPRFSITDVGQHHINVSWWINPYARSGTVVYVEYRKEDAAEWQRTVDEVISSWKNITDLEAGTTYELRVVATTGGVRRASSIEDVTTDGIALASALVGNYGWFVGMLLVVLLVIGLIVFFVVIYKRGTRFKERDTDWNVISFDKGSYSGTYGHNTAPIPKSSSGFGSESKGQGFLNRIYDDDDKEYYDDEHDVDHHQGAGKNYDDEQESDDEGGFGGRHYDHNKHYDDRRNYDDRHHDDQHDDRRHDDRQNYDDRHHDDRRDHDDERNYDRDGRNDDKHYDDRRDFDDDRRHHDDREEYDDDDDRYTPMRHGQGRDGRHPDTSEDPYEEYERKPSGSYDPEYEGRDYREPHRFDRLGVPVNVRERVSSSKSSKNAGAASTNV</sequence>
<feature type="transmembrane region" description="Helical" evidence="9">
    <location>
        <begin position="1128"/>
        <end position="1152"/>
    </location>
</feature>
<dbReference type="Pfam" id="PF00041">
    <property type="entry name" value="fn3"/>
    <property type="match status" value="2"/>
</dbReference>
<evidence type="ECO:0000259" key="12">
    <source>
        <dbReference type="PROSITE" id="PS50853"/>
    </source>
</evidence>
<keyword evidence="2" id="KW-1003">Cell membrane</keyword>
<evidence type="ECO:0000313" key="13">
    <source>
        <dbReference type="EMBL" id="KAK7102375.1"/>
    </source>
</evidence>
<feature type="domain" description="Ig-like" evidence="11">
    <location>
        <begin position="214"/>
        <end position="316"/>
    </location>
</feature>
<keyword evidence="9" id="KW-1133">Transmembrane helix</keyword>
<dbReference type="PANTHER" id="PTHR10075:SF100">
    <property type="entry name" value="FASCICLIN-2"/>
    <property type="match status" value="1"/>
</dbReference>
<keyword evidence="6" id="KW-0325">Glycoprotein</keyword>
<feature type="domain" description="Fibronectin type-III" evidence="12">
    <location>
        <begin position="927"/>
        <end position="1025"/>
    </location>
</feature>
<dbReference type="SUPFAM" id="SSF48726">
    <property type="entry name" value="Immunoglobulin"/>
    <property type="match status" value="6"/>
</dbReference>
<evidence type="ECO:0000256" key="8">
    <source>
        <dbReference type="SAM" id="MobiDB-lite"/>
    </source>
</evidence>
<organism evidence="13 14">
    <name type="scientific">Littorina saxatilis</name>
    <dbReference type="NCBI Taxonomy" id="31220"/>
    <lineage>
        <taxon>Eukaryota</taxon>
        <taxon>Metazoa</taxon>
        <taxon>Spiralia</taxon>
        <taxon>Lophotrochozoa</taxon>
        <taxon>Mollusca</taxon>
        <taxon>Gastropoda</taxon>
        <taxon>Caenogastropoda</taxon>
        <taxon>Littorinimorpha</taxon>
        <taxon>Littorinoidea</taxon>
        <taxon>Littorinidae</taxon>
        <taxon>Littorina</taxon>
    </lineage>
</organism>
<dbReference type="InterPro" id="IPR013098">
    <property type="entry name" value="Ig_I-set"/>
</dbReference>
<dbReference type="InterPro" id="IPR036116">
    <property type="entry name" value="FN3_sf"/>
</dbReference>
<evidence type="ECO:0000256" key="7">
    <source>
        <dbReference type="ARBA" id="ARBA00023319"/>
    </source>
</evidence>
<name>A0AAN9BAD5_9CAEN</name>
<gene>
    <name evidence="13" type="ORF">V1264_020605</name>
</gene>
<keyword evidence="9" id="KW-0812">Transmembrane</keyword>
<evidence type="ECO:0000256" key="1">
    <source>
        <dbReference type="ARBA" id="ARBA00004236"/>
    </source>
</evidence>
<evidence type="ECO:0000256" key="9">
    <source>
        <dbReference type="SAM" id="Phobius"/>
    </source>
</evidence>
<evidence type="ECO:0000256" key="5">
    <source>
        <dbReference type="ARBA" id="ARBA00023157"/>
    </source>
</evidence>
<dbReference type="GO" id="GO:0005886">
    <property type="term" value="C:plasma membrane"/>
    <property type="evidence" value="ECO:0007669"/>
    <property type="project" value="UniProtKB-SubCell"/>
</dbReference>
<evidence type="ECO:0000259" key="11">
    <source>
        <dbReference type="PROSITE" id="PS50835"/>
    </source>
</evidence>
<feature type="domain" description="Fibronectin type-III" evidence="12">
    <location>
        <begin position="1026"/>
        <end position="1118"/>
    </location>
</feature>
<dbReference type="PROSITE" id="PS50853">
    <property type="entry name" value="FN3"/>
    <property type="match status" value="5"/>
</dbReference>
<evidence type="ECO:0000313" key="14">
    <source>
        <dbReference type="Proteomes" id="UP001374579"/>
    </source>
</evidence>
<dbReference type="InterPro" id="IPR013783">
    <property type="entry name" value="Ig-like_fold"/>
</dbReference>
<dbReference type="InterPro" id="IPR003598">
    <property type="entry name" value="Ig_sub2"/>
</dbReference>
<dbReference type="SUPFAM" id="SSF49265">
    <property type="entry name" value="Fibronectin type III"/>
    <property type="match status" value="3"/>
</dbReference>
<comment type="subcellular location">
    <subcellularLocation>
        <location evidence="1">Cell membrane</location>
    </subcellularLocation>
</comment>
<reference evidence="13 14" key="1">
    <citation type="submission" date="2024-02" db="EMBL/GenBank/DDBJ databases">
        <title>Chromosome-scale genome assembly of the rough periwinkle Littorina saxatilis.</title>
        <authorList>
            <person name="De Jode A."/>
            <person name="Faria R."/>
            <person name="Formenti G."/>
            <person name="Sims Y."/>
            <person name="Smith T.P."/>
            <person name="Tracey A."/>
            <person name="Wood J.M.D."/>
            <person name="Zagrodzka Z.B."/>
            <person name="Johannesson K."/>
            <person name="Butlin R.K."/>
            <person name="Leder E.H."/>
        </authorList>
    </citation>
    <scope>NUCLEOTIDE SEQUENCE [LARGE SCALE GENOMIC DNA]</scope>
    <source>
        <strain evidence="13">Snail1</strain>
        <tissue evidence="13">Muscle</tissue>
    </source>
</reference>
<accession>A0AAN9BAD5</accession>
<feature type="domain" description="Ig-like" evidence="11">
    <location>
        <begin position="511"/>
        <end position="602"/>
    </location>
</feature>
<evidence type="ECO:0000256" key="10">
    <source>
        <dbReference type="SAM" id="SignalP"/>
    </source>
</evidence>
<evidence type="ECO:0000256" key="4">
    <source>
        <dbReference type="ARBA" id="ARBA00023136"/>
    </source>
</evidence>
<dbReference type="InterPro" id="IPR003599">
    <property type="entry name" value="Ig_sub"/>
</dbReference>
<dbReference type="InterPro" id="IPR036179">
    <property type="entry name" value="Ig-like_dom_sf"/>
</dbReference>
<keyword evidence="10" id="KW-0732">Signal</keyword>
<dbReference type="CDD" id="cd00063">
    <property type="entry name" value="FN3"/>
    <property type="match status" value="4"/>
</dbReference>